<dbReference type="STRING" id="1214242.B446_01765"/>
<reference evidence="4" key="1">
    <citation type="submission" date="2012-10" db="EMBL/GenBank/DDBJ databases">
        <title>The complete genome sequence of Streptomyces collinus Tu 365.</title>
        <authorList>
            <person name="Ruckert C."/>
            <person name="Szczepanowski R."/>
            <person name="Goesmann A."/>
            <person name="Pross E.K."/>
            <person name="Musiol E.M."/>
            <person name="Blin K."/>
            <person name="Wohlleben W."/>
            <person name="Puhler A."/>
            <person name="Weber T."/>
            <person name="Kalinowski J."/>
        </authorList>
    </citation>
    <scope>NUCLEOTIDE SEQUENCE [LARGE SCALE GENOMIC DNA]</scope>
    <source>
        <strain evidence="4">DSM 40733 / Tue 365</strain>
    </source>
</reference>
<dbReference type="PATRIC" id="fig|1214242.5.peg.361"/>
<evidence type="ECO:0000313" key="4">
    <source>
        <dbReference type="Proteomes" id="UP000015423"/>
    </source>
</evidence>
<dbReference type="KEGG" id="sci:B446_33525"/>
<dbReference type="HOGENOM" id="CLU_2847778_0_0_11"/>
<proteinExistence type="predicted"/>
<evidence type="ECO:0000256" key="1">
    <source>
        <dbReference type="SAM" id="MobiDB-lite"/>
    </source>
</evidence>
<feature type="region of interest" description="Disordered" evidence="1">
    <location>
        <begin position="42"/>
        <end position="65"/>
    </location>
</feature>
<gene>
    <name evidence="2" type="ORF">B446_01765</name>
    <name evidence="3" type="ORF">B446_33525</name>
</gene>
<evidence type="ECO:0000313" key="2">
    <source>
        <dbReference type="EMBL" id="AGS67185.1"/>
    </source>
</evidence>
<dbReference type="EMBL" id="CP006259">
    <property type="protein sequence ID" value="AGS67185.1"/>
    <property type="molecule type" value="Genomic_DNA"/>
</dbReference>
<name>S5VFH9_STRC3</name>
<evidence type="ECO:0000313" key="3">
    <source>
        <dbReference type="EMBL" id="AGS73509.1"/>
    </source>
</evidence>
<organism evidence="2 4">
    <name type="scientific">Streptomyces collinus (strain DSM 40733 / Tue 365)</name>
    <dbReference type="NCBI Taxonomy" id="1214242"/>
    <lineage>
        <taxon>Bacteria</taxon>
        <taxon>Bacillati</taxon>
        <taxon>Actinomycetota</taxon>
        <taxon>Actinomycetes</taxon>
        <taxon>Kitasatosporales</taxon>
        <taxon>Streptomycetaceae</taxon>
        <taxon>Streptomyces</taxon>
    </lineage>
</organism>
<keyword evidence="4" id="KW-1185">Reference proteome</keyword>
<accession>S5VFH9</accession>
<dbReference type="RefSeq" id="WP_020937671.1">
    <property type="nucleotide sequence ID" value="NC_021985.1"/>
</dbReference>
<dbReference type="AlphaFoldDB" id="S5VFH9"/>
<dbReference type="KEGG" id="sci:B446_01765"/>
<dbReference type="EMBL" id="CP006259">
    <property type="protein sequence ID" value="AGS73509.1"/>
    <property type="molecule type" value="Genomic_DNA"/>
</dbReference>
<sequence length="65" mass="6691">MSATPEATVGDAVTAPGPYLVVVRGLRERVAEHWPTVLAERPAGAGRAGTALRCTGPAGGPKWRP</sequence>
<protein>
    <submittedName>
        <fullName evidence="2">Uncharacterized protein</fullName>
    </submittedName>
</protein>
<reference evidence="2" key="3">
    <citation type="submission" date="2015-08" db="EMBL/GenBank/DDBJ databases">
        <authorList>
            <person name="Weber T."/>
            <person name="Iftime D."/>
        </authorList>
    </citation>
    <scope>NUCLEOTIDE SEQUENCE</scope>
    <source>
        <strain evidence="2">Tu 365</strain>
    </source>
</reference>
<dbReference type="Proteomes" id="UP000015423">
    <property type="component" value="Chromosome"/>
</dbReference>
<reference evidence="2 4" key="2">
    <citation type="journal article" date="2013" name="J. Biotechnol.">
        <title>Complete genome sequence of the kirromycin producer Streptomyces collinus Tu 365 consisting of a linear chromosome and two linear plasmids.</title>
        <authorList>
            <person name="Ruckert C."/>
            <person name="Szczepanowski R."/>
            <person name="Albersmeier A."/>
            <person name="Goesmann A."/>
            <person name="Iftime D."/>
            <person name="Musiol E.M."/>
            <person name="Blin K."/>
            <person name="Wohlleben W."/>
            <person name="Puhler A."/>
            <person name="Kalinowski J."/>
            <person name="Weber T."/>
        </authorList>
    </citation>
    <scope>NUCLEOTIDE SEQUENCE [LARGE SCALE GENOMIC DNA]</scope>
    <source>
        <strain evidence="4">DSM 40733 / Tue 365</strain>
        <strain evidence="2">Tu 365</strain>
    </source>
</reference>